<accession>A0A1C5G3S1</accession>
<feature type="transmembrane region" description="Helical" evidence="8">
    <location>
        <begin position="30"/>
        <end position="53"/>
    </location>
</feature>
<keyword evidence="4 8" id="KW-0812">Transmembrane</keyword>
<dbReference type="InterPro" id="IPR003362">
    <property type="entry name" value="Bact_transf"/>
</dbReference>
<evidence type="ECO:0000256" key="2">
    <source>
        <dbReference type="ARBA" id="ARBA00006464"/>
    </source>
</evidence>
<feature type="transmembrane region" description="Helical" evidence="8">
    <location>
        <begin position="306"/>
        <end position="326"/>
    </location>
</feature>
<evidence type="ECO:0000256" key="8">
    <source>
        <dbReference type="SAM" id="Phobius"/>
    </source>
</evidence>
<gene>
    <name evidence="10" type="ORF">GA0070610_0734</name>
</gene>
<organism evidence="10 11">
    <name type="scientific">Micromonospora echinofusca</name>
    <dbReference type="NCBI Taxonomy" id="47858"/>
    <lineage>
        <taxon>Bacteria</taxon>
        <taxon>Bacillati</taxon>
        <taxon>Actinomycetota</taxon>
        <taxon>Actinomycetes</taxon>
        <taxon>Micromonosporales</taxon>
        <taxon>Micromonosporaceae</taxon>
        <taxon>Micromonospora</taxon>
    </lineage>
</organism>
<keyword evidence="6 8" id="KW-0472">Membrane</keyword>
<sequence length="493" mass="53059">MTSATLLTPASTSSRPDEPRPGPARTRERAYVRSLVVLDTTVLTVAVLVGYVARFGDDAPGGSKIPYVLVAPGLVLAWLVSLRVLRCYDDRVLGYGADEYRRVGTASLRLAGGIAIAGYIADVGVSRGFLGISFAVGMLGLEVARFAARKRLHRARSEGAGWSRKVLVVGDTAHVLELVHTLRREPYAGYQVVGACIPDALLAPVAQRLGDVPVVGSFRGIPEAATAIGADTVAVTASGELTATRLRRLGWQLEGTGIDLVVAPALTDVAGPRIHTRPVAGLPLIHVEAPEFRGARKLVKGFVDRAVSSVALTLLLPLLAAIALAIKIDSRGPVLFRQTRVGQGGREFGVYKFRTMVVDADALLAALAARNETDGLMFKMRDDPRVTRIGRLLRKWSLDELPQLVNVLLGHMSLVGPRPPLPSEVARYDGDVARRLLVKPGMTGLWQVSGRSDLSWEDGIRLDLYYVENWSLAADLTILWKTFGAVVNSRGAY</sequence>
<evidence type="ECO:0000256" key="3">
    <source>
        <dbReference type="ARBA" id="ARBA00022679"/>
    </source>
</evidence>
<evidence type="ECO:0000313" key="11">
    <source>
        <dbReference type="Proteomes" id="UP000198251"/>
    </source>
</evidence>
<comment type="subcellular location">
    <subcellularLocation>
        <location evidence="1">Membrane</location>
        <topology evidence="1">Multi-pass membrane protein</topology>
    </subcellularLocation>
</comment>
<evidence type="ECO:0000256" key="6">
    <source>
        <dbReference type="ARBA" id="ARBA00023136"/>
    </source>
</evidence>
<evidence type="ECO:0000256" key="5">
    <source>
        <dbReference type="ARBA" id="ARBA00022989"/>
    </source>
</evidence>
<dbReference type="NCBIfam" id="TIGR03025">
    <property type="entry name" value="EPS_sugtrans"/>
    <property type="match status" value="1"/>
</dbReference>
<evidence type="ECO:0000256" key="1">
    <source>
        <dbReference type="ARBA" id="ARBA00004141"/>
    </source>
</evidence>
<feature type="region of interest" description="Disordered" evidence="7">
    <location>
        <begin position="1"/>
        <end position="26"/>
    </location>
</feature>
<reference evidence="10 11" key="1">
    <citation type="submission" date="2016-06" db="EMBL/GenBank/DDBJ databases">
        <authorList>
            <person name="Kjaerup R.B."/>
            <person name="Dalgaard T.S."/>
            <person name="Juul-Madsen H.R."/>
        </authorList>
    </citation>
    <scope>NUCLEOTIDE SEQUENCE [LARGE SCALE GENOMIC DNA]</scope>
    <source>
        <strain evidence="10 11">DSM 43913</strain>
    </source>
</reference>
<dbReference type="AlphaFoldDB" id="A0A1C5G3S1"/>
<feature type="compositionally biased region" description="Low complexity" evidence="7">
    <location>
        <begin position="1"/>
        <end position="14"/>
    </location>
</feature>
<feature type="compositionally biased region" description="Basic and acidic residues" evidence="7">
    <location>
        <begin position="15"/>
        <end position="26"/>
    </location>
</feature>
<evidence type="ECO:0000256" key="7">
    <source>
        <dbReference type="SAM" id="MobiDB-lite"/>
    </source>
</evidence>
<dbReference type="Gene3D" id="3.40.50.720">
    <property type="entry name" value="NAD(P)-binding Rossmann-like Domain"/>
    <property type="match status" value="1"/>
</dbReference>
<feature type="transmembrane region" description="Helical" evidence="8">
    <location>
        <begin position="106"/>
        <end position="123"/>
    </location>
</feature>
<dbReference type="Proteomes" id="UP000198251">
    <property type="component" value="Chromosome I"/>
</dbReference>
<dbReference type="InterPro" id="IPR017475">
    <property type="entry name" value="EPS_sugar_tfrase"/>
</dbReference>
<keyword evidence="5 8" id="KW-1133">Transmembrane helix</keyword>
<keyword evidence="3 10" id="KW-0808">Transferase</keyword>
<protein>
    <submittedName>
        <fullName evidence="10">Undecaprenyl-phosphate galactose phosphotransferase, WbaP/exopolysaccharide biosynthesis polyprenyl glycosylphosphotransferase</fullName>
    </submittedName>
</protein>
<evidence type="ECO:0000313" key="10">
    <source>
        <dbReference type="EMBL" id="SCG14529.1"/>
    </source>
</evidence>
<comment type="similarity">
    <text evidence="2">Belongs to the bacterial sugar transferase family.</text>
</comment>
<proteinExistence type="inferred from homology"/>
<dbReference type="RefSeq" id="WP_088998710.1">
    <property type="nucleotide sequence ID" value="NZ_JBFAAC010000021.1"/>
</dbReference>
<feature type="domain" description="Bacterial sugar transferase" evidence="9">
    <location>
        <begin position="300"/>
        <end position="487"/>
    </location>
</feature>
<dbReference type="PANTHER" id="PTHR30576">
    <property type="entry name" value="COLANIC BIOSYNTHESIS UDP-GLUCOSE LIPID CARRIER TRANSFERASE"/>
    <property type="match status" value="1"/>
</dbReference>
<name>A0A1C5G3S1_MICEH</name>
<evidence type="ECO:0000259" key="9">
    <source>
        <dbReference type="Pfam" id="PF02397"/>
    </source>
</evidence>
<dbReference type="PANTHER" id="PTHR30576:SF10">
    <property type="entry name" value="SLL5057 PROTEIN"/>
    <property type="match status" value="1"/>
</dbReference>
<keyword evidence="11" id="KW-1185">Reference proteome</keyword>
<dbReference type="Pfam" id="PF02397">
    <property type="entry name" value="Bac_transf"/>
    <property type="match status" value="1"/>
</dbReference>
<feature type="transmembrane region" description="Helical" evidence="8">
    <location>
        <begin position="65"/>
        <end position="85"/>
    </location>
</feature>
<evidence type="ECO:0000256" key="4">
    <source>
        <dbReference type="ARBA" id="ARBA00022692"/>
    </source>
</evidence>
<dbReference type="GO" id="GO:0016020">
    <property type="term" value="C:membrane"/>
    <property type="evidence" value="ECO:0007669"/>
    <property type="project" value="UniProtKB-SubCell"/>
</dbReference>
<dbReference type="GeneID" id="95800627"/>
<dbReference type="GO" id="GO:0016780">
    <property type="term" value="F:phosphotransferase activity, for other substituted phosphate groups"/>
    <property type="evidence" value="ECO:0007669"/>
    <property type="project" value="TreeGrafter"/>
</dbReference>
<dbReference type="EMBL" id="LT607733">
    <property type="protein sequence ID" value="SCG14529.1"/>
    <property type="molecule type" value="Genomic_DNA"/>
</dbReference>
<feature type="transmembrane region" description="Helical" evidence="8">
    <location>
        <begin position="129"/>
        <end position="148"/>
    </location>
</feature>